<dbReference type="InterPro" id="IPR036312">
    <property type="entry name" value="Bifun_inhib/LTP/seed_sf"/>
</dbReference>
<evidence type="ECO:0000256" key="1">
    <source>
        <dbReference type="SAM" id="MobiDB-lite"/>
    </source>
</evidence>
<reference evidence="3" key="1">
    <citation type="journal article" date="2005" name="BMC Biol.">
        <title>The sequence of rice chromosomes 11 and 12, rich in disease resistance genes and recent gene duplications.</title>
        <authorList>
            <consortium name="The rice chromosomes 11 and 12 sequencing consortia"/>
        </authorList>
    </citation>
    <scope>NUCLEOTIDE SEQUENCE [LARGE SCALE GENOMIC DNA]</scope>
</reference>
<evidence type="ECO:0000259" key="2">
    <source>
        <dbReference type="Pfam" id="PF14547"/>
    </source>
</evidence>
<dbReference type="EMBL" id="DP000011">
    <property type="protein sequence ID" value="ABA98198.1"/>
    <property type="molecule type" value="Genomic_DNA"/>
</dbReference>
<feature type="domain" description="Hydrophobic seed protein" evidence="2">
    <location>
        <begin position="133"/>
        <end position="206"/>
    </location>
</feature>
<feature type="compositionally biased region" description="Pro residues" evidence="1">
    <location>
        <begin position="71"/>
        <end position="85"/>
    </location>
</feature>
<sequence>MPCLGRAKMACFGLGRVVLGPYSHLYKRQSTASSSDNEELSKQELAKYFHCHLLAIVILPLFSFAQAKQPQTPPRRNPPRAPPSPRRASPPSVSVEPTPAPVIAPSPPPVVAPSQPPTIAPTQPPTPSGGSQCPRENVIALNVCAQLDLSTLLNNPTKAMQDCCPPINSLSSTIAAGCLCEAAKINFSVTADVLFLEAVLSVCGKAELGNLGCFL</sequence>
<evidence type="ECO:0000313" key="3">
    <source>
        <dbReference type="EMBL" id="ABA98198.1"/>
    </source>
</evidence>
<dbReference type="Pfam" id="PF14547">
    <property type="entry name" value="Hydrophob_seed"/>
    <property type="match status" value="1"/>
</dbReference>
<feature type="compositionally biased region" description="Pro residues" evidence="1">
    <location>
        <begin position="98"/>
        <end position="127"/>
    </location>
</feature>
<dbReference type="InterPro" id="IPR027923">
    <property type="entry name" value="Hydrophob_seed_dom"/>
</dbReference>
<dbReference type="SUPFAM" id="SSF47699">
    <property type="entry name" value="Bifunctional inhibitor/lipid-transfer protein/seed storage 2S albumin"/>
    <property type="match status" value="1"/>
</dbReference>
<feature type="region of interest" description="Disordered" evidence="1">
    <location>
        <begin position="68"/>
        <end position="132"/>
    </location>
</feature>
<dbReference type="Gene3D" id="1.10.110.10">
    <property type="entry name" value="Plant lipid-transfer and hydrophobic proteins"/>
    <property type="match status" value="1"/>
</dbReference>
<dbReference type="CDD" id="cd01958">
    <property type="entry name" value="HPS_like"/>
    <property type="match status" value="1"/>
</dbReference>
<proteinExistence type="predicted"/>
<dbReference type="AlphaFoldDB" id="Q2QR25"/>
<protein>
    <submittedName>
        <fullName evidence="3">Protease inhibitor/seed storage/LTP family protein</fullName>
    </submittedName>
</protein>
<accession>Q2QR25</accession>
<gene>
    <name evidence="3" type="ordered locus">LOC_Os12g29040</name>
</gene>
<name>Q2QR25_ORYSJ</name>
<reference evidence="3" key="2">
    <citation type="submission" date="2005-04" db="EMBL/GenBank/DDBJ databases">
        <authorList>
            <person name="Buell C.R."/>
            <person name="Wing R.A."/>
            <person name="McCombie W.A."/>
            <person name="Ouyang S."/>
        </authorList>
    </citation>
    <scope>NUCLEOTIDE SEQUENCE</scope>
</reference>
<organism evidence="3">
    <name type="scientific">Oryza sativa subsp. japonica</name>
    <name type="common">Rice</name>
    <dbReference type="NCBI Taxonomy" id="39947"/>
    <lineage>
        <taxon>Eukaryota</taxon>
        <taxon>Viridiplantae</taxon>
        <taxon>Streptophyta</taxon>
        <taxon>Embryophyta</taxon>
        <taxon>Tracheophyta</taxon>
        <taxon>Spermatophyta</taxon>
        <taxon>Magnoliopsida</taxon>
        <taxon>Liliopsida</taxon>
        <taxon>Poales</taxon>
        <taxon>Poaceae</taxon>
        <taxon>BOP clade</taxon>
        <taxon>Oryzoideae</taxon>
        <taxon>Oryzeae</taxon>
        <taxon>Oryzinae</taxon>
        <taxon>Oryza</taxon>
        <taxon>Oryza sativa</taxon>
    </lineage>
</organism>
<reference evidence="3" key="3">
    <citation type="submission" date="2006-01" db="EMBL/GenBank/DDBJ databases">
        <authorList>
            <person name="Buell R."/>
        </authorList>
    </citation>
    <scope>NUCLEOTIDE SEQUENCE</scope>
</reference>